<accession>A0AAD7JYF6</accession>
<dbReference type="PANTHER" id="PTHR42103:SF2">
    <property type="entry name" value="AB HYDROLASE-1 DOMAIN-CONTAINING PROTEIN"/>
    <property type="match status" value="1"/>
</dbReference>
<dbReference type="PANTHER" id="PTHR42103">
    <property type="entry name" value="ALPHA/BETA-HYDROLASES SUPERFAMILY PROTEIN"/>
    <property type="match status" value="1"/>
</dbReference>
<dbReference type="Pfam" id="PF02129">
    <property type="entry name" value="Peptidase_S15"/>
    <property type="match status" value="1"/>
</dbReference>
<gene>
    <name evidence="2" type="ORF">B0H16DRAFT_1511227</name>
</gene>
<dbReference type="SUPFAM" id="SSF53474">
    <property type="entry name" value="alpha/beta-Hydrolases"/>
    <property type="match status" value="1"/>
</dbReference>
<name>A0AAD7JYF6_9AGAR</name>
<keyword evidence="2" id="KW-0378">Hydrolase</keyword>
<sequence length="229" mass="25141">MTSLVSLRTGVSVEVRLSPPPPSSGEHKLAVCLHPWSWLGGRMDDPVLHMLAKPLHARGYHVLRYNSRGVGRSTGWASFTGLSEVGDLEALVEWALERVGEVRRVVIVGYSYGSLIASQQPLLANIPTSHLLLSYPLGVRGWLTLFKARYQERLEALLRDPKANVLVVFGDCDEFTGVGRYRTWGGVLEGIGGGKGTGKVECVEVKGGSHFWRDRDGKAVVERLVGWLP</sequence>
<dbReference type="Gene3D" id="3.40.50.1820">
    <property type="entry name" value="alpha/beta hydrolase"/>
    <property type="match status" value="1"/>
</dbReference>
<dbReference type="EMBL" id="JARKIB010000013">
    <property type="protein sequence ID" value="KAJ7773100.1"/>
    <property type="molecule type" value="Genomic_DNA"/>
</dbReference>
<evidence type="ECO:0000313" key="3">
    <source>
        <dbReference type="Proteomes" id="UP001215598"/>
    </source>
</evidence>
<evidence type="ECO:0000259" key="1">
    <source>
        <dbReference type="Pfam" id="PF02129"/>
    </source>
</evidence>
<feature type="domain" description="Xaa-Pro dipeptidyl-peptidase-like" evidence="1">
    <location>
        <begin position="10"/>
        <end position="117"/>
    </location>
</feature>
<comment type="caution">
    <text evidence="2">The sequence shown here is derived from an EMBL/GenBank/DDBJ whole genome shotgun (WGS) entry which is preliminary data.</text>
</comment>
<dbReference type="GO" id="GO:0016787">
    <property type="term" value="F:hydrolase activity"/>
    <property type="evidence" value="ECO:0007669"/>
    <property type="project" value="UniProtKB-KW"/>
</dbReference>
<dbReference type="InterPro" id="IPR000383">
    <property type="entry name" value="Xaa-Pro-like_dom"/>
</dbReference>
<dbReference type="Proteomes" id="UP001215598">
    <property type="component" value="Unassembled WGS sequence"/>
</dbReference>
<protein>
    <submittedName>
        <fullName evidence="2">Alpha/Beta hydrolase protein</fullName>
    </submittedName>
</protein>
<dbReference type="InterPro" id="IPR029058">
    <property type="entry name" value="AB_hydrolase_fold"/>
</dbReference>
<proteinExistence type="predicted"/>
<dbReference type="AlphaFoldDB" id="A0AAD7JYF6"/>
<organism evidence="2 3">
    <name type="scientific">Mycena metata</name>
    <dbReference type="NCBI Taxonomy" id="1033252"/>
    <lineage>
        <taxon>Eukaryota</taxon>
        <taxon>Fungi</taxon>
        <taxon>Dikarya</taxon>
        <taxon>Basidiomycota</taxon>
        <taxon>Agaricomycotina</taxon>
        <taxon>Agaricomycetes</taxon>
        <taxon>Agaricomycetidae</taxon>
        <taxon>Agaricales</taxon>
        <taxon>Marasmiineae</taxon>
        <taxon>Mycenaceae</taxon>
        <taxon>Mycena</taxon>
    </lineage>
</organism>
<evidence type="ECO:0000313" key="2">
    <source>
        <dbReference type="EMBL" id="KAJ7773100.1"/>
    </source>
</evidence>
<reference evidence="2" key="1">
    <citation type="submission" date="2023-03" db="EMBL/GenBank/DDBJ databases">
        <title>Massive genome expansion in bonnet fungi (Mycena s.s.) driven by repeated elements and novel gene families across ecological guilds.</title>
        <authorList>
            <consortium name="Lawrence Berkeley National Laboratory"/>
            <person name="Harder C.B."/>
            <person name="Miyauchi S."/>
            <person name="Viragh M."/>
            <person name="Kuo A."/>
            <person name="Thoen E."/>
            <person name="Andreopoulos B."/>
            <person name="Lu D."/>
            <person name="Skrede I."/>
            <person name="Drula E."/>
            <person name="Henrissat B."/>
            <person name="Morin E."/>
            <person name="Kohler A."/>
            <person name="Barry K."/>
            <person name="LaButti K."/>
            <person name="Morin E."/>
            <person name="Salamov A."/>
            <person name="Lipzen A."/>
            <person name="Mereny Z."/>
            <person name="Hegedus B."/>
            <person name="Baldrian P."/>
            <person name="Stursova M."/>
            <person name="Weitz H."/>
            <person name="Taylor A."/>
            <person name="Grigoriev I.V."/>
            <person name="Nagy L.G."/>
            <person name="Martin F."/>
            <person name="Kauserud H."/>
        </authorList>
    </citation>
    <scope>NUCLEOTIDE SEQUENCE</scope>
    <source>
        <strain evidence="2">CBHHK182m</strain>
    </source>
</reference>
<keyword evidence="3" id="KW-1185">Reference proteome</keyword>